<dbReference type="EMBL" id="JAPXFL010000010">
    <property type="protein sequence ID" value="KAK9500944.1"/>
    <property type="molecule type" value="Genomic_DNA"/>
</dbReference>
<evidence type="ECO:0000313" key="3">
    <source>
        <dbReference type="EMBL" id="KAK9500945.1"/>
    </source>
</evidence>
<accession>A0AAW1CSE3</accession>
<dbReference type="Proteomes" id="UP001461498">
    <property type="component" value="Unassembled WGS sequence"/>
</dbReference>
<dbReference type="InterPro" id="IPR052797">
    <property type="entry name" value="RegFact_GeneExpr_CellDeath"/>
</dbReference>
<dbReference type="GO" id="GO:0008270">
    <property type="term" value="F:zinc ion binding"/>
    <property type="evidence" value="ECO:0007669"/>
    <property type="project" value="UniProtKB-KW"/>
</dbReference>
<dbReference type="PANTHER" id="PTHR33936:SF24">
    <property type="entry name" value="C2H2-TYPE DOMAIN-CONTAINING PROTEIN"/>
    <property type="match status" value="1"/>
</dbReference>
<dbReference type="SMART" id="SM00355">
    <property type="entry name" value="ZnF_C2H2"/>
    <property type="match status" value="2"/>
</dbReference>
<protein>
    <recommendedName>
        <fullName evidence="2">C2H2-type domain-containing protein</fullName>
    </recommendedName>
</protein>
<keyword evidence="1" id="KW-0863">Zinc-finger</keyword>
<evidence type="ECO:0000313" key="4">
    <source>
        <dbReference type="Proteomes" id="UP001461498"/>
    </source>
</evidence>
<dbReference type="PROSITE" id="PS00028">
    <property type="entry name" value="ZINC_FINGER_C2H2_1"/>
    <property type="match status" value="1"/>
</dbReference>
<reference evidence="3 4" key="1">
    <citation type="submission" date="2022-12" db="EMBL/GenBank/DDBJ databases">
        <title>Chromosome-level genome assembly of true bugs.</title>
        <authorList>
            <person name="Ma L."/>
            <person name="Li H."/>
        </authorList>
    </citation>
    <scope>NUCLEOTIDE SEQUENCE [LARGE SCALE GENOMIC DNA]</scope>
    <source>
        <strain evidence="3">Lab_2022b</strain>
    </source>
</reference>
<dbReference type="Gene3D" id="3.30.160.60">
    <property type="entry name" value="Classic Zinc Finger"/>
    <property type="match status" value="1"/>
</dbReference>
<dbReference type="PROSITE" id="PS50157">
    <property type="entry name" value="ZINC_FINGER_C2H2_2"/>
    <property type="match status" value="1"/>
</dbReference>
<comment type="caution">
    <text evidence="3">The sequence shown here is derived from an EMBL/GenBank/DDBJ whole genome shotgun (WGS) entry which is preliminary data.</text>
</comment>
<gene>
    <name evidence="3" type="ORF">O3M35_002103</name>
</gene>
<sequence>MDEDKQHVCGICYRQFTYNYTLRKHIREKHPSEAPPVKERKRRFCTLCSAQLSSTDSYSEHLISIHNVTLEKEKLEFSSHEEFNEWKKGIEIHHRYVQSRGERTQLNGLIVTVYECHRSGMYISRGEGKRKLKNQGSKKINGLCPAKIKAYQSDKGIVTVEFTKTHVGHGLGEEHVLLTNEERETIAEMIKTKASFDEIIENLKNKPGASKRLQAVTKKDLHNIVCSYNLKEFVQLPPKRSKKVKSESLDLYNEPLNKLPETTQLPNLTTNQDATSPDVMYFQGDQNLITENIFIVGLTDPNYIEETYIEKEKDRIRNEFLDMLDTVNTRDQLDALKSALSPFVPNLQPLPAVHPTINTTDFTYSFPCYLNDKTATIKIFP</sequence>
<dbReference type="AlphaFoldDB" id="A0AAW1CSE3"/>
<name>A0AAW1CSE3_9HEMI</name>
<dbReference type="EMBL" id="JAPXFL010000010">
    <property type="protein sequence ID" value="KAK9500945.1"/>
    <property type="molecule type" value="Genomic_DNA"/>
</dbReference>
<feature type="domain" description="C2H2-type" evidence="2">
    <location>
        <begin position="7"/>
        <end position="35"/>
    </location>
</feature>
<evidence type="ECO:0000259" key="2">
    <source>
        <dbReference type="PROSITE" id="PS50157"/>
    </source>
</evidence>
<keyword evidence="1" id="KW-0862">Zinc</keyword>
<dbReference type="InterPro" id="IPR013087">
    <property type="entry name" value="Znf_C2H2_type"/>
</dbReference>
<proteinExistence type="predicted"/>
<evidence type="ECO:0000256" key="1">
    <source>
        <dbReference type="PROSITE-ProRule" id="PRU00042"/>
    </source>
</evidence>
<organism evidence="3 4">
    <name type="scientific">Rhynocoris fuscipes</name>
    <dbReference type="NCBI Taxonomy" id="488301"/>
    <lineage>
        <taxon>Eukaryota</taxon>
        <taxon>Metazoa</taxon>
        <taxon>Ecdysozoa</taxon>
        <taxon>Arthropoda</taxon>
        <taxon>Hexapoda</taxon>
        <taxon>Insecta</taxon>
        <taxon>Pterygota</taxon>
        <taxon>Neoptera</taxon>
        <taxon>Paraneoptera</taxon>
        <taxon>Hemiptera</taxon>
        <taxon>Heteroptera</taxon>
        <taxon>Panheteroptera</taxon>
        <taxon>Cimicomorpha</taxon>
        <taxon>Reduviidae</taxon>
        <taxon>Harpactorinae</taxon>
        <taxon>Harpactorini</taxon>
        <taxon>Rhynocoris</taxon>
    </lineage>
</organism>
<keyword evidence="4" id="KW-1185">Reference proteome</keyword>
<dbReference type="PANTHER" id="PTHR33936">
    <property type="entry name" value="PROTEIN CBG17840"/>
    <property type="match status" value="1"/>
</dbReference>
<keyword evidence="1" id="KW-0479">Metal-binding</keyword>